<protein>
    <recommendedName>
        <fullName evidence="5">Extracellular solute-binding protein</fullName>
    </recommendedName>
</protein>
<keyword evidence="4" id="KW-1185">Reference proteome</keyword>
<dbReference type="PANTHER" id="PTHR30006">
    <property type="entry name" value="THIAMINE-BINDING PERIPLASMIC PROTEIN-RELATED"/>
    <property type="match status" value="1"/>
</dbReference>
<dbReference type="InterPro" id="IPR006059">
    <property type="entry name" value="SBP"/>
</dbReference>
<evidence type="ECO:0000313" key="3">
    <source>
        <dbReference type="EMBL" id="KAL3099570.1"/>
    </source>
</evidence>
<evidence type="ECO:0000256" key="2">
    <source>
        <dbReference type="SAM" id="SignalP"/>
    </source>
</evidence>
<organism evidence="3 4">
    <name type="scientific">Heterodera schachtii</name>
    <name type="common">Sugarbeet cyst nematode worm</name>
    <name type="synonym">Tylenchus schachtii</name>
    <dbReference type="NCBI Taxonomy" id="97005"/>
    <lineage>
        <taxon>Eukaryota</taxon>
        <taxon>Metazoa</taxon>
        <taxon>Ecdysozoa</taxon>
        <taxon>Nematoda</taxon>
        <taxon>Chromadorea</taxon>
        <taxon>Rhabditida</taxon>
        <taxon>Tylenchina</taxon>
        <taxon>Tylenchomorpha</taxon>
        <taxon>Tylenchoidea</taxon>
        <taxon>Heteroderidae</taxon>
        <taxon>Heteroderinae</taxon>
        <taxon>Heterodera</taxon>
    </lineage>
</organism>
<reference evidence="3 4" key="1">
    <citation type="submission" date="2024-10" db="EMBL/GenBank/DDBJ databases">
        <authorList>
            <person name="Kim D."/>
        </authorList>
    </citation>
    <scope>NUCLEOTIDE SEQUENCE [LARGE SCALE GENOMIC DNA]</scope>
    <source>
        <strain evidence="3">Taebaek</strain>
    </source>
</reference>
<keyword evidence="1 2" id="KW-0732">Signal</keyword>
<dbReference type="Pfam" id="PF01547">
    <property type="entry name" value="SBP_bac_1"/>
    <property type="match status" value="1"/>
</dbReference>
<dbReference type="EMBL" id="JBICCN010000039">
    <property type="protein sequence ID" value="KAL3099570.1"/>
    <property type="molecule type" value="Genomic_DNA"/>
</dbReference>
<dbReference type="SUPFAM" id="SSF53850">
    <property type="entry name" value="Periplasmic binding protein-like II"/>
    <property type="match status" value="1"/>
</dbReference>
<dbReference type="AlphaFoldDB" id="A0ABD2K9G4"/>
<proteinExistence type="predicted"/>
<dbReference type="PANTHER" id="PTHR30006:SF2">
    <property type="entry name" value="ABC TRANSPORTER SUBSTRATE-BINDING PROTEIN"/>
    <property type="match status" value="1"/>
</dbReference>
<gene>
    <name evidence="3" type="ORF">niasHS_003025</name>
</gene>
<dbReference type="Proteomes" id="UP001620645">
    <property type="component" value="Unassembled WGS sequence"/>
</dbReference>
<name>A0ABD2K9G4_HETSC</name>
<dbReference type="Gene3D" id="3.40.190.10">
    <property type="entry name" value="Periplasmic binding protein-like II"/>
    <property type="match status" value="2"/>
</dbReference>
<evidence type="ECO:0000313" key="4">
    <source>
        <dbReference type="Proteomes" id="UP001620645"/>
    </source>
</evidence>
<comment type="caution">
    <text evidence="3">The sequence shown here is derived from an EMBL/GenBank/DDBJ whole genome shotgun (WGS) entry which is preliminary data.</text>
</comment>
<accession>A0ABD2K9G4</accession>
<evidence type="ECO:0000256" key="1">
    <source>
        <dbReference type="ARBA" id="ARBA00022729"/>
    </source>
</evidence>
<feature type="signal peptide" evidence="2">
    <location>
        <begin position="1"/>
        <end position="32"/>
    </location>
</feature>
<feature type="chain" id="PRO_5044848101" description="Extracellular solute-binding protein" evidence="2">
    <location>
        <begin position="33"/>
        <end position="384"/>
    </location>
</feature>
<sequence>MDSICTNNRFSLLMPLLLLVLIAAQIVPGTFAKKHSKLSEETRTLDQLYAAALKEGGRLIVYAGGDTAGQQDGFKNAFEKRFPNITLDVVVDYSKFHGPRIDYQIETNSLVPDVVQLQTLQEFPRWKAMGVLMPYKPAGWSAIYKDYRDKHGYFTGIFVDSFSNIVNSKLMPNQKDWPREASDYLKPAFSGQKLVVTYPTDDDAVLFWFKQVVDIYGWQWVTKFAKQQPIWVRGTQDPADLVENGTALASMSTDGMLKPGSTTATRFVLPNKDPIVIWAQQAAIFKKAKHPETAKLYMNWLLDKDTQANVWYMWSVRKDVPPPEGFRQSWEYTKLSCHKAFAKFLSDREAVERFRLQVFLHLGEAQGPPSPGLPGIHPDKALPH</sequence>
<evidence type="ECO:0008006" key="5">
    <source>
        <dbReference type="Google" id="ProtNLM"/>
    </source>
</evidence>